<dbReference type="Proteomes" id="UP001297361">
    <property type="component" value="Unassembled WGS sequence"/>
</dbReference>
<proteinExistence type="predicted"/>
<dbReference type="AlphaFoldDB" id="A0AAJ2X1G1"/>
<name>A0AAJ2X1G1_XANCA</name>
<dbReference type="RefSeq" id="WP_228427101.1">
    <property type="nucleotide sequence ID" value="NZ_JAJFNJ020000003.1"/>
</dbReference>
<comment type="caution">
    <text evidence="1">The sequence shown here is derived from an EMBL/GenBank/DDBJ whole genome shotgun (WGS) entry which is preliminary data.</text>
</comment>
<evidence type="ECO:0000313" key="2">
    <source>
        <dbReference type="Proteomes" id="UP001297361"/>
    </source>
</evidence>
<organism evidence="1 2">
    <name type="scientific">Xanthomonas campestris pv. papavericola</name>
    <dbReference type="NCBI Taxonomy" id="487881"/>
    <lineage>
        <taxon>Bacteria</taxon>
        <taxon>Pseudomonadati</taxon>
        <taxon>Pseudomonadota</taxon>
        <taxon>Gammaproteobacteria</taxon>
        <taxon>Lysobacterales</taxon>
        <taxon>Lysobacteraceae</taxon>
        <taxon>Xanthomonas</taxon>
    </lineage>
</organism>
<reference evidence="1" key="2">
    <citation type="submission" date="2024-01" db="EMBL/GenBank/DDBJ databases">
        <title>Long-read genome sequencing of X. campestris pv. papavericola.</title>
        <authorList>
            <person name="Hussain R.M.F."/>
            <person name="Greer S."/>
            <person name="Harrison J."/>
            <person name="Grant M."/>
            <person name="Vicente J."/>
            <person name="Studholme D.J."/>
        </authorList>
    </citation>
    <scope>NUCLEOTIDE SEQUENCE</scope>
    <source>
        <strain evidence="1">NCPPB 2970</strain>
    </source>
</reference>
<sequence>MRHPFAPWIEIRLVKRVPRDEHGGSLRRAKIPFSAAYLALVVRRKQRQNKTL</sequence>
<gene>
    <name evidence="1" type="ORF">LLE72_006735</name>
</gene>
<evidence type="ECO:0000313" key="1">
    <source>
        <dbReference type="EMBL" id="MEC3887456.1"/>
    </source>
</evidence>
<accession>A0AAJ2X1G1</accession>
<reference evidence="1" key="1">
    <citation type="submission" date="2021-10" db="EMBL/GenBank/DDBJ databases">
        <authorList>
            <person name="Hussein R."/>
            <person name="Harrison J."/>
            <person name="Studholme D.J."/>
            <person name="Vicente J."/>
            <person name="Grant M."/>
        </authorList>
    </citation>
    <scope>NUCLEOTIDE SEQUENCE</scope>
    <source>
        <strain evidence="1">NCPPB 2970</strain>
    </source>
</reference>
<protein>
    <submittedName>
        <fullName evidence="1">Uncharacterized protein</fullName>
    </submittedName>
</protein>
<dbReference type="EMBL" id="JAJFNJ020000003">
    <property type="protein sequence ID" value="MEC3887456.1"/>
    <property type="molecule type" value="Genomic_DNA"/>
</dbReference>